<feature type="transmembrane region" description="Helical" evidence="2">
    <location>
        <begin position="198"/>
        <end position="221"/>
    </location>
</feature>
<evidence type="ECO:0000256" key="1">
    <source>
        <dbReference type="SAM" id="MobiDB-lite"/>
    </source>
</evidence>
<feature type="transmembrane region" description="Helical" evidence="2">
    <location>
        <begin position="110"/>
        <end position="131"/>
    </location>
</feature>
<accession>A0ABP0GNN8</accession>
<proteinExistence type="predicted"/>
<comment type="caution">
    <text evidence="3">The sequence shown here is derived from an EMBL/GenBank/DDBJ whole genome shotgun (WGS) entry which is preliminary data.</text>
</comment>
<keyword evidence="2" id="KW-0812">Transmembrane</keyword>
<keyword evidence="2" id="KW-0472">Membrane</keyword>
<feature type="transmembrane region" description="Helical" evidence="2">
    <location>
        <begin position="316"/>
        <end position="335"/>
    </location>
</feature>
<dbReference type="Proteomes" id="UP001642483">
    <property type="component" value="Unassembled WGS sequence"/>
</dbReference>
<dbReference type="EMBL" id="CAWYQH010000130">
    <property type="protein sequence ID" value="CAK8692536.1"/>
    <property type="molecule type" value="Genomic_DNA"/>
</dbReference>
<evidence type="ECO:0000256" key="2">
    <source>
        <dbReference type="SAM" id="Phobius"/>
    </source>
</evidence>
<feature type="transmembrane region" description="Helical" evidence="2">
    <location>
        <begin position="152"/>
        <end position="178"/>
    </location>
</feature>
<evidence type="ECO:0000313" key="4">
    <source>
        <dbReference type="Proteomes" id="UP001642483"/>
    </source>
</evidence>
<feature type="transmembrane region" description="Helical" evidence="2">
    <location>
        <begin position="74"/>
        <end position="98"/>
    </location>
</feature>
<protein>
    <recommendedName>
        <fullName evidence="5">G-protein coupled receptors family 1 profile domain-containing protein</fullName>
    </recommendedName>
</protein>
<evidence type="ECO:0008006" key="5">
    <source>
        <dbReference type="Google" id="ProtNLM"/>
    </source>
</evidence>
<feature type="transmembrane region" description="Helical" evidence="2">
    <location>
        <begin position="32"/>
        <end position="54"/>
    </location>
</feature>
<sequence length="385" mass="43639">MFAENTSSSTISGQGSSIAQEVSQPNSTTQRVIWHVIVIQAVFCVYLCFALACFEHKVVNNSHKSHKKVRYLRWILNLAATTLVCFLGVTLASFPPFAKLQISERVCQCMIIMQKLSYFIAIYSIYMFLWLRQKLFYAAPSMRHLYTNKLKVISWTVLCITLLCFAAQVILSFLGAAFSESEDMPGCMPKEWLRKAQVQLGASCSTLVHVSLLMLFIYPLLRHHRATNLLTELQTELKKGAQENEEISKPNTLTGAFRNSFKKRTVSISSNHPERSRLRMYELIRRCTILTSCCVCVNLIANVFTTTMFLSQAKVAALFYSCNLLANLVCSVGFFKQWKIMLFPFCIKLTDGNSNESESYVSKHPRSPGRCSRSAIPDVNYSKVV</sequence>
<keyword evidence="4" id="KW-1185">Reference proteome</keyword>
<keyword evidence="2" id="KW-1133">Transmembrane helix</keyword>
<reference evidence="3 4" key="1">
    <citation type="submission" date="2024-02" db="EMBL/GenBank/DDBJ databases">
        <authorList>
            <person name="Daric V."/>
            <person name="Darras S."/>
        </authorList>
    </citation>
    <scope>NUCLEOTIDE SEQUENCE [LARGE SCALE GENOMIC DNA]</scope>
</reference>
<evidence type="ECO:0000313" key="3">
    <source>
        <dbReference type="EMBL" id="CAK8692536.1"/>
    </source>
</evidence>
<feature type="region of interest" description="Disordered" evidence="1">
    <location>
        <begin position="358"/>
        <end position="385"/>
    </location>
</feature>
<organism evidence="3 4">
    <name type="scientific">Clavelina lepadiformis</name>
    <name type="common">Light-bulb sea squirt</name>
    <name type="synonym">Ascidia lepadiformis</name>
    <dbReference type="NCBI Taxonomy" id="159417"/>
    <lineage>
        <taxon>Eukaryota</taxon>
        <taxon>Metazoa</taxon>
        <taxon>Chordata</taxon>
        <taxon>Tunicata</taxon>
        <taxon>Ascidiacea</taxon>
        <taxon>Aplousobranchia</taxon>
        <taxon>Clavelinidae</taxon>
        <taxon>Clavelina</taxon>
    </lineage>
</organism>
<gene>
    <name evidence="3" type="ORF">CVLEPA_LOCUS25796</name>
</gene>
<name>A0ABP0GNN8_CLALP</name>
<feature type="transmembrane region" description="Helical" evidence="2">
    <location>
        <begin position="287"/>
        <end position="310"/>
    </location>
</feature>